<proteinExistence type="predicted"/>
<evidence type="ECO:0000256" key="1">
    <source>
        <dbReference type="SAM" id="MobiDB-lite"/>
    </source>
</evidence>
<comment type="caution">
    <text evidence="2">The sequence shown here is derived from an EMBL/GenBank/DDBJ whole genome shotgun (WGS) entry which is preliminary data.</text>
</comment>
<feature type="compositionally biased region" description="Pro residues" evidence="1">
    <location>
        <begin position="809"/>
        <end position="821"/>
    </location>
</feature>
<dbReference type="EMBL" id="QWIQ01000093">
    <property type="protein sequence ID" value="RMZ08276.1"/>
    <property type="molecule type" value="Genomic_DNA"/>
</dbReference>
<evidence type="ECO:0000313" key="2">
    <source>
        <dbReference type="EMBL" id="RMZ08276.1"/>
    </source>
</evidence>
<feature type="compositionally biased region" description="Basic and acidic residues" evidence="1">
    <location>
        <begin position="667"/>
        <end position="682"/>
    </location>
</feature>
<name>A0A3M7H512_HORWE</name>
<protein>
    <submittedName>
        <fullName evidence="2">Uncharacterized protein</fullName>
    </submittedName>
</protein>
<feature type="compositionally biased region" description="Polar residues" evidence="1">
    <location>
        <begin position="476"/>
        <end position="499"/>
    </location>
</feature>
<sequence length="958" mass="103767">MTHYILDMQQRDGGPLSLAPDSAGSRPTTSAKPAYRLFPSVGSRPSATSASQNHAAQHGEPPRRRSASLDDSSRVHLIRDESDGQHAGQLAARRAHNGSTLRLKPLTTVKEFPPDSPTVPAQYTPRSALLSSDEGKHGRSSSVPVHAASGEQEKRAKFQQVWSNKAAAGSSQSLNALKISLPEDSKHDAAQRGPRRRPSVQAHLDRDEESPPPPPPKSPRHHSRESSAASTASSASTLQQRARNVNPHFRHPGRDRDYYPVSIAQPMSYTAAKPTFRHISKVSQNTPSRTPPTVLESRESYFGVAPAGNETSQSEPGRDNIVRSKKPAPLQPPSDRIDQSTQPFLLPASKFGERPGSSDSAFGDGEQTPKAIPPQNQSEEQKDERDASMSLSAKDDVPPPTPDKDSVDHNTHHQRQNLHEGRWSVDSDVQPPAPLNISRRAASKGSTVEDMPNLVSSKPSPPMRSKSPKPPPKDWQATSKPPTPELSQGNAISEPNSLPKNVVDRPTPELPTPELPFRAGTPEPSAETAPDPKQVLRNLAQQTEALHARYATLRSDRQKLSMSIVAGLRDQKAGPEYCNFLLDQHLSLSAINSSMDICFAKLKSLDCRKEEALATIIAKRDAAAAQGGGQKPQRNLSLVRSAFRSGSPNPEQGDEKPKAFRRTLSKLKKDVSHPQDTTKREPPASSPAKQQEGLGISHDSQRGPNTIRRASPSLRAPTFLDDAGDDSDICLTAEDDESHSKRIRIKGAKAAKILGLMREAAEVEVPGEQRITLPDELNSARRLTPSPSIEVQIPSSRLSVLPAFCVPPRPAPSGPLPPTPPSRKDSPVQAKPEQMIAPALTIPSPASTQTARPASPSAASARSSSPQSFHDAHSRKSSSAEASIPEEPQPDTPTSEDQPMKAPATEKPLPPLSPIQDEDELPMGLKSARRGQMQTIQVFFDDEILDYYHNTGRDGKVD</sequence>
<reference evidence="2 3" key="1">
    <citation type="journal article" date="2018" name="BMC Genomics">
        <title>Genomic evidence for intraspecific hybridization in a clonal and extremely halotolerant yeast.</title>
        <authorList>
            <person name="Gostincar C."/>
            <person name="Stajich J.E."/>
            <person name="Zupancic J."/>
            <person name="Zalar P."/>
            <person name="Gunde-Cimerman N."/>
        </authorList>
    </citation>
    <scope>NUCLEOTIDE SEQUENCE [LARGE SCALE GENOMIC DNA]</scope>
    <source>
        <strain evidence="2 3">EXF-171</strain>
    </source>
</reference>
<feature type="compositionally biased region" description="Low complexity" evidence="1">
    <location>
        <begin position="877"/>
        <end position="886"/>
    </location>
</feature>
<evidence type="ECO:0000313" key="3">
    <source>
        <dbReference type="Proteomes" id="UP000281468"/>
    </source>
</evidence>
<feature type="region of interest" description="Disordered" evidence="1">
    <location>
        <begin position="184"/>
        <end position="259"/>
    </location>
</feature>
<feature type="region of interest" description="Disordered" evidence="1">
    <location>
        <begin position="1"/>
        <end position="170"/>
    </location>
</feature>
<dbReference type="AlphaFoldDB" id="A0A3M7H512"/>
<feature type="region of interest" description="Disordered" evidence="1">
    <location>
        <begin position="278"/>
        <end position="531"/>
    </location>
</feature>
<feature type="compositionally biased region" description="Polar residues" evidence="1">
    <location>
        <begin position="43"/>
        <end position="55"/>
    </location>
</feature>
<feature type="compositionally biased region" description="Basic and acidic residues" evidence="1">
    <location>
        <begin position="60"/>
        <end position="84"/>
    </location>
</feature>
<feature type="region of interest" description="Disordered" evidence="1">
    <location>
        <begin position="666"/>
        <end position="726"/>
    </location>
</feature>
<feature type="compositionally biased region" description="Low complexity" evidence="1">
    <location>
        <begin position="843"/>
        <end position="868"/>
    </location>
</feature>
<feature type="compositionally biased region" description="Basic and acidic residues" evidence="1">
    <location>
        <begin position="379"/>
        <end position="425"/>
    </location>
</feature>
<dbReference type="Proteomes" id="UP000281468">
    <property type="component" value="Unassembled WGS sequence"/>
</dbReference>
<organism evidence="2 3">
    <name type="scientific">Hortaea werneckii</name>
    <name type="common">Black yeast</name>
    <name type="synonym">Cladosporium werneckii</name>
    <dbReference type="NCBI Taxonomy" id="91943"/>
    <lineage>
        <taxon>Eukaryota</taxon>
        <taxon>Fungi</taxon>
        <taxon>Dikarya</taxon>
        <taxon>Ascomycota</taxon>
        <taxon>Pezizomycotina</taxon>
        <taxon>Dothideomycetes</taxon>
        <taxon>Dothideomycetidae</taxon>
        <taxon>Mycosphaerellales</taxon>
        <taxon>Teratosphaeriaceae</taxon>
        <taxon>Hortaea</taxon>
    </lineage>
</organism>
<feature type="compositionally biased region" description="Low complexity" evidence="1">
    <location>
        <begin position="226"/>
        <end position="237"/>
    </location>
</feature>
<feature type="region of interest" description="Disordered" evidence="1">
    <location>
        <begin position="809"/>
        <end position="929"/>
    </location>
</feature>
<gene>
    <name evidence="2" type="ORF">D0862_04011</name>
</gene>
<accession>A0A3M7H512</accession>